<protein>
    <submittedName>
        <fullName evidence="1">Uncharacterized protein</fullName>
    </submittedName>
</protein>
<sequence length="28" mass="3268">MFCAANQSIPIRNRLKKERSCLDLTIVF</sequence>
<dbReference type="EMBL" id="GGEC01061987">
    <property type="protein sequence ID" value="MBX42471.1"/>
    <property type="molecule type" value="Transcribed_RNA"/>
</dbReference>
<dbReference type="AlphaFoldDB" id="A0A2P2NJ05"/>
<name>A0A2P2NJ05_RHIMU</name>
<accession>A0A2P2NJ05</accession>
<reference evidence="1" key="1">
    <citation type="submission" date="2018-02" db="EMBL/GenBank/DDBJ databases">
        <title>Rhizophora mucronata_Transcriptome.</title>
        <authorList>
            <person name="Meera S.P."/>
            <person name="Sreeshan A."/>
            <person name="Augustine A."/>
        </authorList>
    </citation>
    <scope>NUCLEOTIDE SEQUENCE</scope>
    <source>
        <tissue evidence="1">Leaf</tissue>
    </source>
</reference>
<evidence type="ECO:0000313" key="1">
    <source>
        <dbReference type="EMBL" id="MBX42471.1"/>
    </source>
</evidence>
<organism evidence="1">
    <name type="scientific">Rhizophora mucronata</name>
    <name type="common">Asiatic mangrove</name>
    <dbReference type="NCBI Taxonomy" id="61149"/>
    <lineage>
        <taxon>Eukaryota</taxon>
        <taxon>Viridiplantae</taxon>
        <taxon>Streptophyta</taxon>
        <taxon>Embryophyta</taxon>
        <taxon>Tracheophyta</taxon>
        <taxon>Spermatophyta</taxon>
        <taxon>Magnoliopsida</taxon>
        <taxon>eudicotyledons</taxon>
        <taxon>Gunneridae</taxon>
        <taxon>Pentapetalae</taxon>
        <taxon>rosids</taxon>
        <taxon>fabids</taxon>
        <taxon>Malpighiales</taxon>
        <taxon>Rhizophoraceae</taxon>
        <taxon>Rhizophora</taxon>
    </lineage>
</organism>
<proteinExistence type="predicted"/>